<dbReference type="EMBL" id="BGPR01086390">
    <property type="protein sequence ID" value="GBM03231.1"/>
    <property type="molecule type" value="Genomic_DNA"/>
</dbReference>
<accession>A0A4Y2CFN8</accession>
<proteinExistence type="predicted"/>
<comment type="caution">
    <text evidence="1">The sequence shown here is derived from an EMBL/GenBank/DDBJ whole genome shotgun (WGS) entry which is preliminary data.</text>
</comment>
<sequence length="47" mass="5108">YQLVESPRGDRWGQSPSDAVPSPLGKILYSNGGKFCIPIGPLMHIQP</sequence>
<protein>
    <submittedName>
        <fullName evidence="1">Uncharacterized protein</fullName>
    </submittedName>
</protein>
<organism evidence="1 2">
    <name type="scientific">Araneus ventricosus</name>
    <name type="common">Orbweaver spider</name>
    <name type="synonym">Epeira ventricosa</name>
    <dbReference type="NCBI Taxonomy" id="182803"/>
    <lineage>
        <taxon>Eukaryota</taxon>
        <taxon>Metazoa</taxon>
        <taxon>Ecdysozoa</taxon>
        <taxon>Arthropoda</taxon>
        <taxon>Chelicerata</taxon>
        <taxon>Arachnida</taxon>
        <taxon>Araneae</taxon>
        <taxon>Araneomorphae</taxon>
        <taxon>Entelegynae</taxon>
        <taxon>Araneoidea</taxon>
        <taxon>Araneidae</taxon>
        <taxon>Araneus</taxon>
    </lineage>
</organism>
<dbReference type="AlphaFoldDB" id="A0A4Y2CFN8"/>
<dbReference type="Proteomes" id="UP000499080">
    <property type="component" value="Unassembled WGS sequence"/>
</dbReference>
<feature type="non-terminal residue" evidence="1">
    <location>
        <position position="1"/>
    </location>
</feature>
<keyword evidence="2" id="KW-1185">Reference proteome</keyword>
<reference evidence="1 2" key="1">
    <citation type="journal article" date="2019" name="Sci. Rep.">
        <title>Orb-weaving spider Araneus ventricosus genome elucidates the spidroin gene catalogue.</title>
        <authorList>
            <person name="Kono N."/>
            <person name="Nakamura H."/>
            <person name="Ohtoshi R."/>
            <person name="Moran D.A.P."/>
            <person name="Shinohara A."/>
            <person name="Yoshida Y."/>
            <person name="Fujiwara M."/>
            <person name="Mori M."/>
            <person name="Tomita M."/>
            <person name="Arakawa K."/>
        </authorList>
    </citation>
    <scope>NUCLEOTIDE SEQUENCE [LARGE SCALE GENOMIC DNA]</scope>
</reference>
<gene>
    <name evidence="1" type="ORF">AVEN_26589_1</name>
</gene>
<name>A0A4Y2CFN8_ARAVE</name>
<evidence type="ECO:0000313" key="2">
    <source>
        <dbReference type="Proteomes" id="UP000499080"/>
    </source>
</evidence>
<evidence type="ECO:0000313" key="1">
    <source>
        <dbReference type="EMBL" id="GBM03231.1"/>
    </source>
</evidence>